<protein>
    <submittedName>
        <fullName evidence="1">Uncharacterized protein</fullName>
    </submittedName>
</protein>
<reference evidence="1 2" key="1">
    <citation type="journal article" date="2012" name="Genome Biol.">
        <title>Genome and low-iron response of an oceanic diatom adapted to chronic iron limitation.</title>
        <authorList>
            <person name="Lommer M."/>
            <person name="Specht M."/>
            <person name="Roy A.S."/>
            <person name="Kraemer L."/>
            <person name="Andreson R."/>
            <person name="Gutowska M.A."/>
            <person name="Wolf J."/>
            <person name="Bergner S.V."/>
            <person name="Schilhabel M.B."/>
            <person name="Klostermeier U.C."/>
            <person name="Beiko R.G."/>
            <person name="Rosenstiel P."/>
            <person name="Hippler M."/>
            <person name="Laroche J."/>
        </authorList>
    </citation>
    <scope>NUCLEOTIDE SEQUENCE [LARGE SCALE GENOMIC DNA]</scope>
    <source>
        <strain evidence="1 2">CCMP1005</strain>
    </source>
</reference>
<name>K0RHQ5_THAOC</name>
<comment type="caution">
    <text evidence="1">The sequence shown here is derived from an EMBL/GenBank/DDBJ whole genome shotgun (WGS) entry which is preliminary data.</text>
</comment>
<sequence>GVSGLISKTESGVFTPFRLEIFPGTSTRH</sequence>
<feature type="non-terminal residue" evidence="1">
    <location>
        <position position="1"/>
    </location>
</feature>
<gene>
    <name evidence="1" type="ORF">THAOC_28975</name>
</gene>
<dbReference type="Proteomes" id="UP000266841">
    <property type="component" value="Unassembled WGS sequence"/>
</dbReference>
<proteinExistence type="predicted"/>
<organism evidence="1 2">
    <name type="scientific">Thalassiosira oceanica</name>
    <name type="common">Marine diatom</name>
    <dbReference type="NCBI Taxonomy" id="159749"/>
    <lineage>
        <taxon>Eukaryota</taxon>
        <taxon>Sar</taxon>
        <taxon>Stramenopiles</taxon>
        <taxon>Ochrophyta</taxon>
        <taxon>Bacillariophyta</taxon>
        <taxon>Coscinodiscophyceae</taxon>
        <taxon>Thalassiosirophycidae</taxon>
        <taxon>Thalassiosirales</taxon>
        <taxon>Thalassiosiraceae</taxon>
        <taxon>Thalassiosira</taxon>
    </lineage>
</organism>
<dbReference type="EMBL" id="AGNL01040958">
    <property type="protein sequence ID" value="EJK51819.1"/>
    <property type="molecule type" value="Genomic_DNA"/>
</dbReference>
<evidence type="ECO:0000313" key="1">
    <source>
        <dbReference type="EMBL" id="EJK51819.1"/>
    </source>
</evidence>
<evidence type="ECO:0000313" key="2">
    <source>
        <dbReference type="Proteomes" id="UP000266841"/>
    </source>
</evidence>
<dbReference type="AlphaFoldDB" id="K0RHQ5"/>
<accession>K0RHQ5</accession>
<keyword evidence="2" id="KW-1185">Reference proteome</keyword>